<dbReference type="AlphaFoldDB" id="A0A1F6URM0"/>
<organism evidence="1 2">
    <name type="scientific">Candidatus Nomurabacteria bacterium RIFCSPHIGHO2_01_FULL_38_19</name>
    <dbReference type="NCBI Taxonomy" id="1801732"/>
    <lineage>
        <taxon>Bacteria</taxon>
        <taxon>Candidatus Nomuraibacteriota</taxon>
    </lineage>
</organism>
<accession>A0A1F6URM0</accession>
<dbReference type="EMBL" id="MFTI01000020">
    <property type="protein sequence ID" value="OGI59942.1"/>
    <property type="molecule type" value="Genomic_DNA"/>
</dbReference>
<name>A0A1F6URM0_9BACT</name>
<protein>
    <recommendedName>
        <fullName evidence="3">DNA polymerase III delta N-terminal domain-containing protein</fullName>
    </recommendedName>
</protein>
<proteinExistence type="predicted"/>
<sequence length="215" mass="24861">MLYLFTGDNTKNKLLAYEKFIKSIPPGTEIFFINRNDLDPTQLGSFYSSMGLFFAKCAVVFSDIFDRKETQNFILKKLELMNQSASSFIFLDGKLNKITLDAFKKAKAEINIFELPKAKKEKFNNFLLANAFGQKDKLNLWIYYRLAVDKGVGLEELVGVLFWKIKDMFLKKDFNKFSPEQLKNFSGKLSYLLPEARKVGQDAEIAFEKFLLEAF</sequence>
<reference evidence="1 2" key="1">
    <citation type="journal article" date="2016" name="Nat. Commun.">
        <title>Thousands of microbial genomes shed light on interconnected biogeochemical processes in an aquifer system.</title>
        <authorList>
            <person name="Anantharaman K."/>
            <person name="Brown C.T."/>
            <person name="Hug L.A."/>
            <person name="Sharon I."/>
            <person name="Castelle C.J."/>
            <person name="Probst A.J."/>
            <person name="Thomas B.C."/>
            <person name="Singh A."/>
            <person name="Wilkins M.J."/>
            <person name="Karaoz U."/>
            <person name="Brodie E.L."/>
            <person name="Williams K.H."/>
            <person name="Hubbard S.S."/>
            <person name="Banfield J.F."/>
        </authorList>
    </citation>
    <scope>NUCLEOTIDE SEQUENCE [LARGE SCALE GENOMIC DNA]</scope>
</reference>
<dbReference type="STRING" id="1801732.A2814_01390"/>
<evidence type="ECO:0000313" key="2">
    <source>
        <dbReference type="Proteomes" id="UP000177869"/>
    </source>
</evidence>
<comment type="caution">
    <text evidence="1">The sequence shown here is derived from an EMBL/GenBank/DDBJ whole genome shotgun (WGS) entry which is preliminary data.</text>
</comment>
<evidence type="ECO:0000313" key="1">
    <source>
        <dbReference type="EMBL" id="OGI59942.1"/>
    </source>
</evidence>
<evidence type="ECO:0008006" key="3">
    <source>
        <dbReference type="Google" id="ProtNLM"/>
    </source>
</evidence>
<gene>
    <name evidence="1" type="ORF">A2814_01390</name>
</gene>
<dbReference type="Proteomes" id="UP000177869">
    <property type="component" value="Unassembled WGS sequence"/>
</dbReference>